<keyword evidence="2" id="KW-1185">Reference proteome</keyword>
<proteinExistence type="predicted"/>
<dbReference type="EMBL" id="JACVFC010000001">
    <property type="protein sequence ID" value="MBC9931678.1"/>
    <property type="molecule type" value="Genomic_DNA"/>
</dbReference>
<dbReference type="Proteomes" id="UP000659124">
    <property type="component" value="Unassembled WGS sequence"/>
</dbReference>
<evidence type="ECO:0000313" key="2">
    <source>
        <dbReference type="Proteomes" id="UP000659124"/>
    </source>
</evidence>
<gene>
    <name evidence="1" type="ORF">ICL07_14925</name>
</gene>
<sequence>MLHEIFARKNFSPLKDPFTPVVFPGKKFVVINKTNRRCAPAALCTHISQVMRRHLCSSAAFMLTLSLILDGGPRDATSVIQYLESTGFRVHYLVLASSWADKQIIREEDLEQLRAMIRRGHVHYFDLLVTRSPLRFQQRTEAVVALIRAVLAGSHR</sequence>
<accession>A0ABR7TQ21</accession>
<reference evidence="1 2" key="1">
    <citation type="submission" date="2020-09" db="EMBL/GenBank/DDBJ databases">
        <title>Genome sequences of type strains of Chitinophaga qingshengii and Chitinophaga varians.</title>
        <authorList>
            <person name="Kittiwongwattana C."/>
        </authorList>
    </citation>
    <scope>NUCLEOTIDE SEQUENCE [LARGE SCALE GENOMIC DNA]</scope>
    <source>
        <strain evidence="1 2">JCM 30026</strain>
    </source>
</reference>
<evidence type="ECO:0000313" key="1">
    <source>
        <dbReference type="EMBL" id="MBC9931678.1"/>
    </source>
</evidence>
<organism evidence="1 2">
    <name type="scientific">Chitinophaga qingshengii</name>
    <dbReference type="NCBI Taxonomy" id="1569794"/>
    <lineage>
        <taxon>Bacteria</taxon>
        <taxon>Pseudomonadati</taxon>
        <taxon>Bacteroidota</taxon>
        <taxon>Chitinophagia</taxon>
        <taxon>Chitinophagales</taxon>
        <taxon>Chitinophagaceae</taxon>
        <taxon>Chitinophaga</taxon>
    </lineage>
</organism>
<comment type="caution">
    <text evidence="1">The sequence shown here is derived from an EMBL/GenBank/DDBJ whole genome shotgun (WGS) entry which is preliminary data.</text>
</comment>
<name>A0ABR7TQ21_9BACT</name>
<dbReference type="RefSeq" id="WP_188088688.1">
    <property type="nucleotide sequence ID" value="NZ_JACVFC010000001.1"/>
</dbReference>
<protein>
    <submittedName>
        <fullName evidence="1">Uncharacterized protein</fullName>
    </submittedName>
</protein>